<sequence length="64" mass="7472">MKHKEDISRVKLEGETVEDLEEMAEVFNNYFCSVFTKANEFKEERISTVNRISLGEVETTVEEI</sequence>
<dbReference type="AlphaFoldDB" id="A0A5B7GI70"/>
<organism evidence="1 2">
    <name type="scientific">Portunus trituberculatus</name>
    <name type="common">Swimming crab</name>
    <name type="synonym">Neptunus trituberculatus</name>
    <dbReference type="NCBI Taxonomy" id="210409"/>
    <lineage>
        <taxon>Eukaryota</taxon>
        <taxon>Metazoa</taxon>
        <taxon>Ecdysozoa</taxon>
        <taxon>Arthropoda</taxon>
        <taxon>Crustacea</taxon>
        <taxon>Multicrustacea</taxon>
        <taxon>Malacostraca</taxon>
        <taxon>Eumalacostraca</taxon>
        <taxon>Eucarida</taxon>
        <taxon>Decapoda</taxon>
        <taxon>Pleocyemata</taxon>
        <taxon>Brachyura</taxon>
        <taxon>Eubrachyura</taxon>
        <taxon>Portunoidea</taxon>
        <taxon>Portunidae</taxon>
        <taxon>Portuninae</taxon>
        <taxon>Portunus</taxon>
    </lineage>
</organism>
<name>A0A5B7GI70_PORTR</name>
<gene>
    <name evidence="1" type="ORF">E2C01_050915</name>
</gene>
<reference evidence="1 2" key="1">
    <citation type="submission" date="2019-05" db="EMBL/GenBank/DDBJ databases">
        <title>Another draft genome of Portunus trituberculatus and its Hox gene families provides insights of decapod evolution.</title>
        <authorList>
            <person name="Jeong J.-H."/>
            <person name="Song I."/>
            <person name="Kim S."/>
            <person name="Choi T."/>
            <person name="Kim D."/>
            <person name="Ryu S."/>
            <person name="Kim W."/>
        </authorList>
    </citation>
    <scope>NUCLEOTIDE SEQUENCE [LARGE SCALE GENOMIC DNA]</scope>
    <source>
        <tissue evidence="1">Muscle</tissue>
    </source>
</reference>
<proteinExistence type="predicted"/>
<evidence type="ECO:0000313" key="1">
    <source>
        <dbReference type="EMBL" id="MPC56947.1"/>
    </source>
</evidence>
<accession>A0A5B7GI70</accession>
<dbReference type="Proteomes" id="UP000324222">
    <property type="component" value="Unassembled WGS sequence"/>
</dbReference>
<comment type="caution">
    <text evidence="1">The sequence shown here is derived from an EMBL/GenBank/DDBJ whole genome shotgun (WGS) entry which is preliminary data.</text>
</comment>
<evidence type="ECO:0000313" key="2">
    <source>
        <dbReference type="Proteomes" id="UP000324222"/>
    </source>
</evidence>
<keyword evidence="2" id="KW-1185">Reference proteome</keyword>
<dbReference type="EMBL" id="VSRR010014375">
    <property type="protein sequence ID" value="MPC56947.1"/>
    <property type="molecule type" value="Genomic_DNA"/>
</dbReference>
<protein>
    <submittedName>
        <fullName evidence="1">Uncharacterized protein</fullName>
    </submittedName>
</protein>